<keyword evidence="2 5" id="KW-0812">Transmembrane</keyword>
<organism evidence="7 8">
    <name type="scientific">Rhizobium grahamii</name>
    <dbReference type="NCBI Taxonomy" id="1120045"/>
    <lineage>
        <taxon>Bacteria</taxon>
        <taxon>Pseudomonadati</taxon>
        <taxon>Pseudomonadota</taxon>
        <taxon>Alphaproteobacteria</taxon>
        <taxon>Hyphomicrobiales</taxon>
        <taxon>Rhizobiaceae</taxon>
        <taxon>Rhizobium/Agrobacterium group</taxon>
        <taxon>Rhizobium</taxon>
    </lineage>
</organism>
<evidence type="ECO:0000313" key="8">
    <source>
        <dbReference type="Proteomes" id="UP000326881"/>
    </source>
</evidence>
<dbReference type="RefSeq" id="WP_153271679.1">
    <property type="nucleotide sequence ID" value="NZ_CP043498.1"/>
</dbReference>
<dbReference type="InterPro" id="IPR022764">
    <property type="entry name" value="Peptidase_S54_rhomboid_dom"/>
</dbReference>
<keyword evidence="3 5" id="KW-1133">Transmembrane helix</keyword>
<dbReference type="Pfam" id="PF01694">
    <property type="entry name" value="Rhomboid"/>
    <property type="match status" value="1"/>
</dbReference>
<proteinExistence type="predicted"/>
<dbReference type="Proteomes" id="UP000326881">
    <property type="component" value="Chromosome"/>
</dbReference>
<keyword evidence="7" id="KW-0378">Hydrolase</keyword>
<dbReference type="PANTHER" id="PTHR43731">
    <property type="entry name" value="RHOMBOID PROTEASE"/>
    <property type="match status" value="1"/>
</dbReference>
<reference evidence="7 8" key="1">
    <citation type="submission" date="2019-08" db="EMBL/GenBank/DDBJ databases">
        <title>Prosopis cineraria nodule microbiome.</title>
        <authorList>
            <person name="Ali R."/>
            <person name="Chaluvadi S.R."/>
            <person name="Wang X."/>
        </authorList>
    </citation>
    <scope>NUCLEOTIDE SEQUENCE [LARGE SCALE GENOMIC DNA]</scope>
    <source>
        <strain evidence="7 8">BG7</strain>
    </source>
</reference>
<feature type="transmembrane region" description="Helical" evidence="5">
    <location>
        <begin position="198"/>
        <end position="217"/>
    </location>
</feature>
<dbReference type="InterPro" id="IPR050925">
    <property type="entry name" value="Rhomboid_protease_S54"/>
</dbReference>
<comment type="subcellular location">
    <subcellularLocation>
        <location evidence="1">Membrane</location>
        <topology evidence="1">Multi-pass membrane protein</topology>
    </subcellularLocation>
</comment>
<feature type="transmembrane region" description="Helical" evidence="5">
    <location>
        <begin position="162"/>
        <end position="183"/>
    </location>
</feature>
<dbReference type="InterPro" id="IPR035952">
    <property type="entry name" value="Rhomboid-like_sf"/>
</dbReference>
<dbReference type="SUPFAM" id="SSF144091">
    <property type="entry name" value="Rhomboid-like"/>
    <property type="match status" value="1"/>
</dbReference>
<dbReference type="GO" id="GO:0016020">
    <property type="term" value="C:membrane"/>
    <property type="evidence" value="ECO:0007669"/>
    <property type="project" value="UniProtKB-SubCell"/>
</dbReference>
<dbReference type="KEGG" id="rgr:FZ934_14855"/>
<evidence type="ECO:0000259" key="6">
    <source>
        <dbReference type="Pfam" id="PF01694"/>
    </source>
</evidence>
<gene>
    <name evidence="7" type="ORF">FZ934_14855</name>
</gene>
<dbReference type="GO" id="GO:0004252">
    <property type="term" value="F:serine-type endopeptidase activity"/>
    <property type="evidence" value="ECO:0007669"/>
    <property type="project" value="InterPro"/>
</dbReference>
<accession>A0A5Q0CCE0</accession>
<feature type="transmembrane region" description="Helical" evidence="5">
    <location>
        <begin position="16"/>
        <end position="38"/>
    </location>
</feature>
<evidence type="ECO:0000256" key="2">
    <source>
        <dbReference type="ARBA" id="ARBA00022692"/>
    </source>
</evidence>
<dbReference type="PANTHER" id="PTHR43731:SF34">
    <property type="entry name" value="PEPTIDASE S54 RHOMBOID DOMAIN-CONTAINING PROTEIN"/>
    <property type="match status" value="1"/>
</dbReference>
<evidence type="ECO:0000256" key="1">
    <source>
        <dbReference type="ARBA" id="ARBA00004141"/>
    </source>
</evidence>
<keyword evidence="4 5" id="KW-0472">Membrane</keyword>
<dbReference type="EMBL" id="CP043498">
    <property type="protein sequence ID" value="QFY61567.1"/>
    <property type="molecule type" value="Genomic_DNA"/>
</dbReference>
<protein>
    <submittedName>
        <fullName evidence="7">Rhomboid family intramembrane serine protease</fullName>
    </submittedName>
</protein>
<dbReference type="GO" id="GO:0006508">
    <property type="term" value="P:proteolysis"/>
    <property type="evidence" value="ECO:0007669"/>
    <property type="project" value="UniProtKB-KW"/>
</dbReference>
<keyword evidence="7" id="KW-0645">Protease</keyword>
<feature type="transmembrane region" description="Helical" evidence="5">
    <location>
        <begin position="74"/>
        <end position="100"/>
    </location>
</feature>
<keyword evidence="8" id="KW-1185">Reference proteome</keyword>
<feature type="domain" description="Peptidase S54 rhomboid" evidence="6">
    <location>
        <begin position="74"/>
        <end position="219"/>
    </location>
</feature>
<evidence type="ECO:0000313" key="7">
    <source>
        <dbReference type="EMBL" id="QFY61567.1"/>
    </source>
</evidence>
<dbReference type="Gene3D" id="1.20.1540.10">
    <property type="entry name" value="Rhomboid-like"/>
    <property type="match status" value="1"/>
</dbReference>
<dbReference type="OrthoDB" id="9813074at2"/>
<evidence type="ECO:0000256" key="3">
    <source>
        <dbReference type="ARBA" id="ARBA00022989"/>
    </source>
</evidence>
<dbReference type="AlphaFoldDB" id="A0A5Q0CCE0"/>
<feature type="transmembrane region" description="Helical" evidence="5">
    <location>
        <begin position="136"/>
        <end position="155"/>
    </location>
</feature>
<sequence length="266" mass="29411">MFIPLHDANTLKYIKLQWVTLTLIVANVAVWLFTGVVASETVSQAAFVGLGYIPAVAFHHATLEPALALVPEPLTYVTYAFVHSSFWHLASNMLFLWVFGDNVEDAMGHVRFLLFYLLCAISGALFHGFIGETSESPLIGASGAISGVIAAYVILHPRVRVWVLVFMRVPIPLPAFVPLVIWIGQQFVMLAIEPDGNVSWGAHVGGIVAGALLVVVMRRRGVPLFDRQVVMPRAVHDQQKPNPTMIFIPGRQPRPRLPWDKPPSEY</sequence>
<evidence type="ECO:0000256" key="5">
    <source>
        <dbReference type="SAM" id="Phobius"/>
    </source>
</evidence>
<feature type="transmembrane region" description="Helical" evidence="5">
    <location>
        <begin position="45"/>
        <end position="62"/>
    </location>
</feature>
<name>A0A5Q0CCE0_9HYPH</name>
<evidence type="ECO:0000256" key="4">
    <source>
        <dbReference type="ARBA" id="ARBA00023136"/>
    </source>
</evidence>
<feature type="transmembrane region" description="Helical" evidence="5">
    <location>
        <begin position="112"/>
        <end position="130"/>
    </location>
</feature>